<reference evidence="1 2" key="1">
    <citation type="journal article" date="2019" name="New Phytol.">
        <title>Comparative genomics reveals unique wood-decay strategies and fruiting body development in the Schizophyllaceae.</title>
        <authorList>
            <person name="Almasi E."/>
            <person name="Sahu N."/>
            <person name="Krizsan K."/>
            <person name="Balint B."/>
            <person name="Kovacs G.M."/>
            <person name="Kiss B."/>
            <person name="Cseklye J."/>
            <person name="Drula E."/>
            <person name="Henrissat B."/>
            <person name="Nagy I."/>
            <person name="Chovatia M."/>
            <person name="Adam C."/>
            <person name="LaButti K."/>
            <person name="Lipzen A."/>
            <person name="Riley R."/>
            <person name="Grigoriev I.V."/>
            <person name="Nagy L.G."/>
        </authorList>
    </citation>
    <scope>NUCLEOTIDE SEQUENCE [LARGE SCALE GENOMIC DNA]</scope>
    <source>
        <strain evidence="1 2">NL-1724</strain>
    </source>
</reference>
<sequence length="432" mass="47994">MACYMPLELFDAIVTELSDDAPALRACTLVCRGMLPLARKHLFANIHLGPEATLACRRLANLLWPWPRINPYVRAIHIDDVPAGDALSGRRWVVDEPALPVVLHCLPAVRAFALASRSLPFPSQLAPALAALFASATLTTVHLAGVREIPVELFDRCEALRDLRLSGMGSIAFDRSSGLAPRPRGRPARLESLALCVGTCSWTTHSCFETLVAWLTHLQAPFDLSTVTRFSLQMWGTVDFALAQRLLDATAPSLQYLALDTTDLRSFGYIQNILNLSRLPHLRRLVLSLPIAEEEEPEDGKLHPLGPLAPLAWMDTLLQTFTLAPAAALETLTIILRVEDQELDYTDVLMHDIWARICGLLARERFPALRHIDFQLSSADDDADEGALAQVTHHVNHKFASLLPRDIDLRVTEDFEDPFDDMTAIWRCAPMV</sequence>
<dbReference type="SUPFAM" id="SSF52047">
    <property type="entry name" value="RNI-like"/>
    <property type="match status" value="1"/>
</dbReference>
<name>A0A550CNE9_9AGAR</name>
<dbReference type="EMBL" id="VDMD01000004">
    <property type="protein sequence ID" value="TRM66279.1"/>
    <property type="molecule type" value="Genomic_DNA"/>
</dbReference>
<comment type="caution">
    <text evidence="1">The sequence shown here is derived from an EMBL/GenBank/DDBJ whole genome shotgun (WGS) entry which is preliminary data.</text>
</comment>
<evidence type="ECO:0008006" key="3">
    <source>
        <dbReference type="Google" id="ProtNLM"/>
    </source>
</evidence>
<organism evidence="1 2">
    <name type="scientific">Schizophyllum amplum</name>
    <dbReference type="NCBI Taxonomy" id="97359"/>
    <lineage>
        <taxon>Eukaryota</taxon>
        <taxon>Fungi</taxon>
        <taxon>Dikarya</taxon>
        <taxon>Basidiomycota</taxon>
        <taxon>Agaricomycotina</taxon>
        <taxon>Agaricomycetes</taxon>
        <taxon>Agaricomycetidae</taxon>
        <taxon>Agaricales</taxon>
        <taxon>Schizophyllaceae</taxon>
        <taxon>Schizophyllum</taxon>
    </lineage>
</organism>
<proteinExistence type="predicted"/>
<accession>A0A550CNE9</accession>
<dbReference type="OrthoDB" id="2969933at2759"/>
<keyword evidence="2" id="KW-1185">Reference proteome</keyword>
<evidence type="ECO:0000313" key="2">
    <source>
        <dbReference type="Proteomes" id="UP000320762"/>
    </source>
</evidence>
<protein>
    <recommendedName>
        <fullName evidence="3">F-box domain-containing protein</fullName>
    </recommendedName>
</protein>
<dbReference type="Proteomes" id="UP000320762">
    <property type="component" value="Unassembled WGS sequence"/>
</dbReference>
<dbReference type="STRING" id="97359.A0A550CNE9"/>
<dbReference type="AlphaFoldDB" id="A0A550CNE9"/>
<evidence type="ECO:0000313" key="1">
    <source>
        <dbReference type="EMBL" id="TRM66279.1"/>
    </source>
</evidence>
<gene>
    <name evidence="1" type="ORF">BD626DRAFT_566897</name>
</gene>